<protein>
    <submittedName>
        <fullName evidence="2">Uncharacterized protein</fullName>
    </submittedName>
</protein>
<evidence type="ECO:0000313" key="2">
    <source>
        <dbReference type="EMBL" id="MPD01788.1"/>
    </source>
</evidence>
<organism evidence="2 3">
    <name type="scientific">Portunus trituberculatus</name>
    <name type="common">Swimming crab</name>
    <name type="synonym">Neptunus trituberculatus</name>
    <dbReference type="NCBI Taxonomy" id="210409"/>
    <lineage>
        <taxon>Eukaryota</taxon>
        <taxon>Metazoa</taxon>
        <taxon>Ecdysozoa</taxon>
        <taxon>Arthropoda</taxon>
        <taxon>Crustacea</taxon>
        <taxon>Multicrustacea</taxon>
        <taxon>Malacostraca</taxon>
        <taxon>Eumalacostraca</taxon>
        <taxon>Eucarida</taxon>
        <taxon>Decapoda</taxon>
        <taxon>Pleocyemata</taxon>
        <taxon>Brachyura</taxon>
        <taxon>Eubrachyura</taxon>
        <taxon>Portunoidea</taxon>
        <taxon>Portunidae</taxon>
        <taxon>Portuninae</taxon>
        <taxon>Portunus</taxon>
    </lineage>
</organism>
<dbReference type="Proteomes" id="UP000324222">
    <property type="component" value="Unassembled WGS sequence"/>
</dbReference>
<feature type="region of interest" description="Disordered" evidence="1">
    <location>
        <begin position="1"/>
        <end position="43"/>
    </location>
</feature>
<dbReference type="AlphaFoldDB" id="A0A5B7K9A4"/>
<comment type="caution">
    <text evidence="2">The sequence shown here is derived from an EMBL/GenBank/DDBJ whole genome shotgun (WGS) entry which is preliminary data.</text>
</comment>
<feature type="compositionally biased region" description="Polar residues" evidence="1">
    <location>
        <begin position="1"/>
        <end position="29"/>
    </location>
</feature>
<accession>A0A5B7K9A4</accession>
<proteinExistence type="predicted"/>
<evidence type="ECO:0000256" key="1">
    <source>
        <dbReference type="SAM" id="MobiDB-lite"/>
    </source>
</evidence>
<reference evidence="2 3" key="1">
    <citation type="submission" date="2019-05" db="EMBL/GenBank/DDBJ databases">
        <title>Another draft genome of Portunus trituberculatus and its Hox gene families provides insights of decapod evolution.</title>
        <authorList>
            <person name="Jeong J.-H."/>
            <person name="Song I."/>
            <person name="Kim S."/>
            <person name="Choi T."/>
            <person name="Kim D."/>
            <person name="Ryu S."/>
            <person name="Kim W."/>
        </authorList>
    </citation>
    <scope>NUCLEOTIDE SEQUENCE [LARGE SCALE GENOMIC DNA]</scope>
    <source>
        <tissue evidence="2">Muscle</tissue>
    </source>
</reference>
<dbReference type="EMBL" id="VSRR010128612">
    <property type="protein sequence ID" value="MPD01788.1"/>
    <property type="molecule type" value="Genomic_DNA"/>
</dbReference>
<keyword evidence="3" id="KW-1185">Reference proteome</keyword>
<gene>
    <name evidence="2" type="ORF">E2C01_097333</name>
</gene>
<name>A0A5B7K9A4_PORTR</name>
<evidence type="ECO:0000313" key="3">
    <source>
        <dbReference type="Proteomes" id="UP000324222"/>
    </source>
</evidence>
<sequence>MNISIHKTHVPSSQGEENTGKSLTRNRQASGGRDPEQMQGKYAADPACPDRVYIKASAGRIDTTCVRLRCGGSSILPLPPHTLRSKSCFIRLSCFHLCFVCTASISCRTTSHIII</sequence>